<accession>A0ABS3U7D5</accession>
<organism evidence="3 4">
    <name type="scientific">Glycomyces niveus</name>
    <dbReference type="NCBI Taxonomy" id="2820287"/>
    <lineage>
        <taxon>Bacteria</taxon>
        <taxon>Bacillati</taxon>
        <taxon>Actinomycetota</taxon>
        <taxon>Actinomycetes</taxon>
        <taxon>Glycomycetales</taxon>
        <taxon>Glycomycetaceae</taxon>
        <taxon>Glycomyces</taxon>
    </lineage>
</organism>
<dbReference type="Proteomes" id="UP000681341">
    <property type="component" value="Unassembled WGS sequence"/>
</dbReference>
<dbReference type="PANTHER" id="PTHR30486:SF6">
    <property type="entry name" value="TYPE IV PILUS RETRACTATION ATPASE PILT"/>
    <property type="match status" value="1"/>
</dbReference>
<dbReference type="InterPro" id="IPR022399">
    <property type="entry name" value="TadA-like_ATPase"/>
</dbReference>
<dbReference type="Gene3D" id="3.30.450.380">
    <property type="match status" value="1"/>
</dbReference>
<dbReference type="PANTHER" id="PTHR30486">
    <property type="entry name" value="TWITCHING MOTILITY PROTEIN PILT"/>
    <property type="match status" value="1"/>
</dbReference>
<reference evidence="3 4" key="1">
    <citation type="submission" date="2021-03" db="EMBL/GenBank/DDBJ databases">
        <title>Glycomyces sp. nov., a novel actinomycete isolated from soil.</title>
        <authorList>
            <person name="Yang X."/>
            <person name="Xu X."/>
        </authorList>
    </citation>
    <scope>NUCLEOTIDE SEQUENCE [LARGE SCALE GENOMIC DNA]</scope>
    <source>
        <strain evidence="3 4">NEAU-S30</strain>
    </source>
</reference>
<dbReference type="InterPro" id="IPR050921">
    <property type="entry name" value="T4SS_GSP_E_ATPase"/>
</dbReference>
<dbReference type="SUPFAM" id="SSF52540">
    <property type="entry name" value="P-loop containing nucleoside triphosphate hydrolases"/>
    <property type="match status" value="1"/>
</dbReference>
<dbReference type="InterPro" id="IPR001482">
    <property type="entry name" value="T2SS/T4SS_dom"/>
</dbReference>
<protein>
    <submittedName>
        <fullName evidence="3">TadA family conjugal transfer-associated ATPase</fullName>
    </submittedName>
</protein>
<comment type="caution">
    <text evidence="3">The sequence shown here is derived from an EMBL/GenBank/DDBJ whole genome shotgun (WGS) entry which is preliminary data.</text>
</comment>
<evidence type="ECO:0000259" key="2">
    <source>
        <dbReference type="Pfam" id="PF00437"/>
    </source>
</evidence>
<name>A0ABS3U7D5_9ACTN</name>
<evidence type="ECO:0000313" key="4">
    <source>
        <dbReference type="Proteomes" id="UP000681341"/>
    </source>
</evidence>
<dbReference type="InterPro" id="IPR027417">
    <property type="entry name" value="P-loop_NTPase"/>
</dbReference>
<sequence>MNLALLTRVRRQLAAQAEPGANRGRTRGWTHRSAKADIVKALCAAGAAPPDQASLLQLSAALSDDLVGAGPLQPLLDDPDVTDVVVNGTSGVWADRGEGLQPAPVRLDRPETIRALACRLAAAAGRRLDAGSPYADVRLPDGTRFHAVLAPIAASGPYLSFRTHRSKAFTLTQLVEADTLTASMADLLLRIVKARLAFVVTGGTGTGKTTLLASLLSHAPKEERIVIVEDAAELAPDHPHTLTLETRPANIEGAGAVDLAALVRQSLRMRPDRIVVGECRGAEVIELLGALNTGHEGGAGTLHCNAAADAPARLEALALPHGLPREGLHAQLVAALRVIIHLRRNGTGRQVAEIALIETGDARTRQLTVSTAWTRHGPGPSAGILERLLKERNA</sequence>
<evidence type="ECO:0000256" key="1">
    <source>
        <dbReference type="ARBA" id="ARBA00006611"/>
    </source>
</evidence>
<evidence type="ECO:0000313" key="3">
    <source>
        <dbReference type="EMBL" id="MBO3734176.1"/>
    </source>
</evidence>
<dbReference type="RefSeq" id="WP_208497274.1">
    <property type="nucleotide sequence ID" value="NZ_JAGFNP010000008.1"/>
</dbReference>
<gene>
    <name evidence="3" type="ORF">J5V16_15215</name>
</gene>
<dbReference type="EMBL" id="JAGFNP010000008">
    <property type="protein sequence ID" value="MBO3734176.1"/>
    <property type="molecule type" value="Genomic_DNA"/>
</dbReference>
<comment type="similarity">
    <text evidence="1">Belongs to the GSP E family.</text>
</comment>
<proteinExistence type="inferred from homology"/>
<feature type="domain" description="Bacterial type II secretion system protein E" evidence="2">
    <location>
        <begin position="68"/>
        <end position="344"/>
    </location>
</feature>
<dbReference type="CDD" id="cd01130">
    <property type="entry name" value="VirB11-like_ATPase"/>
    <property type="match status" value="1"/>
</dbReference>
<dbReference type="Gene3D" id="3.40.50.300">
    <property type="entry name" value="P-loop containing nucleotide triphosphate hydrolases"/>
    <property type="match status" value="1"/>
</dbReference>
<dbReference type="NCBIfam" id="TIGR03819">
    <property type="entry name" value="heli_sec_ATPase"/>
    <property type="match status" value="1"/>
</dbReference>
<keyword evidence="4" id="KW-1185">Reference proteome</keyword>
<dbReference type="Pfam" id="PF00437">
    <property type="entry name" value="T2SSE"/>
    <property type="match status" value="1"/>
</dbReference>